<dbReference type="InterPro" id="IPR051531">
    <property type="entry name" value="N-acetyltransferase"/>
</dbReference>
<dbReference type="InterPro" id="IPR000182">
    <property type="entry name" value="GNAT_dom"/>
</dbReference>
<gene>
    <name evidence="5" type="ORF">EGT49_05805</name>
</gene>
<accession>A0A4Z0JNC0</accession>
<dbReference type="Pfam" id="PF13302">
    <property type="entry name" value="Acetyltransf_3"/>
    <property type="match status" value="1"/>
</dbReference>
<dbReference type="PANTHER" id="PTHR43792:SF8">
    <property type="entry name" value="[RIBOSOMAL PROTEIN US5]-ALANINE N-ACETYLTRANSFERASE"/>
    <property type="match status" value="1"/>
</dbReference>
<dbReference type="EMBL" id="RKLY01000011">
    <property type="protein sequence ID" value="TGD23565.1"/>
    <property type="molecule type" value="Genomic_DNA"/>
</dbReference>
<reference evidence="5 6" key="1">
    <citation type="submission" date="2018-10" db="EMBL/GenBank/DDBJ databases">
        <title>Lactobacillus sp. R7 and Lactobacillus sp. R19 isolated from fermented mustard green product of Taiwan.</title>
        <authorList>
            <person name="Lin S.-T."/>
        </authorList>
    </citation>
    <scope>NUCLEOTIDE SEQUENCE [LARGE SCALE GENOMIC DNA]</scope>
    <source>
        <strain evidence="5 6">BCRC 81127</strain>
    </source>
</reference>
<evidence type="ECO:0000256" key="2">
    <source>
        <dbReference type="ARBA" id="ARBA00023315"/>
    </source>
</evidence>
<proteinExistence type="inferred from homology"/>
<dbReference type="OrthoDB" id="9798081at2"/>
<dbReference type="Proteomes" id="UP000298021">
    <property type="component" value="Unassembled WGS sequence"/>
</dbReference>
<evidence type="ECO:0000313" key="6">
    <source>
        <dbReference type="Proteomes" id="UP000298021"/>
    </source>
</evidence>
<comment type="similarity">
    <text evidence="3">Belongs to the acetyltransferase family. RimJ subfamily.</text>
</comment>
<dbReference type="InterPro" id="IPR016181">
    <property type="entry name" value="Acyl_CoA_acyltransferase"/>
</dbReference>
<keyword evidence="1 5" id="KW-0808">Transferase</keyword>
<comment type="caution">
    <text evidence="5">The sequence shown here is derived from an EMBL/GenBank/DDBJ whole genome shotgun (WGS) entry which is preliminary data.</text>
</comment>
<evidence type="ECO:0000256" key="3">
    <source>
        <dbReference type="ARBA" id="ARBA00038502"/>
    </source>
</evidence>
<dbReference type="PROSITE" id="PS51186">
    <property type="entry name" value="GNAT"/>
    <property type="match status" value="1"/>
</dbReference>
<evidence type="ECO:0000256" key="1">
    <source>
        <dbReference type="ARBA" id="ARBA00022679"/>
    </source>
</evidence>
<dbReference type="AlphaFoldDB" id="A0A4Z0JNC0"/>
<dbReference type="SUPFAM" id="SSF55729">
    <property type="entry name" value="Acyl-CoA N-acyltransferases (Nat)"/>
    <property type="match status" value="1"/>
</dbReference>
<evidence type="ECO:0000259" key="4">
    <source>
        <dbReference type="PROSITE" id="PS51186"/>
    </source>
</evidence>
<protein>
    <submittedName>
        <fullName evidence="5">N-acetyltransferase</fullName>
    </submittedName>
</protein>
<dbReference type="GO" id="GO:0016747">
    <property type="term" value="F:acyltransferase activity, transferring groups other than amino-acyl groups"/>
    <property type="evidence" value="ECO:0007669"/>
    <property type="project" value="InterPro"/>
</dbReference>
<keyword evidence="6" id="KW-1185">Reference proteome</keyword>
<dbReference type="PANTHER" id="PTHR43792">
    <property type="entry name" value="GNAT FAMILY, PUTATIVE (AFU_ORTHOLOGUE AFUA_3G00765)-RELATED-RELATED"/>
    <property type="match status" value="1"/>
</dbReference>
<name>A0A4Z0JNC0_9LACO</name>
<dbReference type="RefSeq" id="WP_135372422.1">
    <property type="nucleotide sequence ID" value="NZ_RKLY01000011.1"/>
</dbReference>
<sequence length="180" mass="20699">MRQITTDRLIIRPISQGDYDELESIILDPKIVKYMRYRDVKTPSNFKKLFKDHFLKEFGYTFGIEDKVTHQLIGFYEFHPENGVGILSYALSQSAWGHGYVAEAGSAMMDYGFSFLNFDTIEAHFAHLNPRSGRVMEKMGMHDLGVVETRISPDNGEEIFIMGYALDRDEWNLQSVEQAG</sequence>
<dbReference type="Gene3D" id="3.40.630.30">
    <property type="match status" value="1"/>
</dbReference>
<organism evidence="5 6">
    <name type="scientific">Companilactobacillus suantsaicola</name>
    <dbReference type="NCBI Taxonomy" id="2487723"/>
    <lineage>
        <taxon>Bacteria</taxon>
        <taxon>Bacillati</taxon>
        <taxon>Bacillota</taxon>
        <taxon>Bacilli</taxon>
        <taxon>Lactobacillales</taxon>
        <taxon>Lactobacillaceae</taxon>
        <taxon>Companilactobacillus</taxon>
    </lineage>
</organism>
<feature type="domain" description="N-acetyltransferase" evidence="4">
    <location>
        <begin position="9"/>
        <end position="167"/>
    </location>
</feature>
<keyword evidence="2" id="KW-0012">Acyltransferase</keyword>
<evidence type="ECO:0000313" key="5">
    <source>
        <dbReference type="EMBL" id="TGD23565.1"/>
    </source>
</evidence>